<keyword evidence="1" id="KW-0472">Membrane</keyword>
<evidence type="ECO:0000256" key="1">
    <source>
        <dbReference type="SAM" id="Phobius"/>
    </source>
</evidence>
<keyword evidence="1" id="KW-0812">Transmembrane</keyword>
<reference evidence="2" key="1">
    <citation type="submission" date="2014-11" db="EMBL/GenBank/DDBJ databases">
        <authorList>
            <person name="Amaro Gonzalez C."/>
        </authorList>
    </citation>
    <scope>NUCLEOTIDE SEQUENCE</scope>
</reference>
<evidence type="ECO:0000313" key="2">
    <source>
        <dbReference type="EMBL" id="JAH15802.1"/>
    </source>
</evidence>
<sequence>MNFEVSVQVLFSFFFFYLINLLFYFMF</sequence>
<organism evidence="2">
    <name type="scientific">Anguilla anguilla</name>
    <name type="common">European freshwater eel</name>
    <name type="synonym">Muraena anguilla</name>
    <dbReference type="NCBI Taxonomy" id="7936"/>
    <lineage>
        <taxon>Eukaryota</taxon>
        <taxon>Metazoa</taxon>
        <taxon>Chordata</taxon>
        <taxon>Craniata</taxon>
        <taxon>Vertebrata</taxon>
        <taxon>Euteleostomi</taxon>
        <taxon>Actinopterygii</taxon>
        <taxon>Neopterygii</taxon>
        <taxon>Teleostei</taxon>
        <taxon>Anguilliformes</taxon>
        <taxon>Anguillidae</taxon>
        <taxon>Anguilla</taxon>
    </lineage>
</organism>
<reference evidence="2" key="2">
    <citation type="journal article" date="2015" name="Fish Shellfish Immunol.">
        <title>Early steps in the European eel (Anguilla anguilla)-Vibrio vulnificus interaction in the gills: Role of the RtxA13 toxin.</title>
        <authorList>
            <person name="Callol A."/>
            <person name="Pajuelo D."/>
            <person name="Ebbesson L."/>
            <person name="Teles M."/>
            <person name="MacKenzie S."/>
            <person name="Amaro C."/>
        </authorList>
    </citation>
    <scope>NUCLEOTIDE SEQUENCE</scope>
</reference>
<accession>A0A0E9QH64</accession>
<keyword evidence="1" id="KW-1133">Transmembrane helix</keyword>
<name>A0A0E9QH64_ANGAN</name>
<feature type="transmembrane region" description="Helical" evidence="1">
    <location>
        <begin position="6"/>
        <end position="26"/>
    </location>
</feature>
<proteinExistence type="predicted"/>
<dbReference type="EMBL" id="GBXM01092775">
    <property type="protein sequence ID" value="JAH15802.1"/>
    <property type="molecule type" value="Transcribed_RNA"/>
</dbReference>
<dbReference type="AlphaFoldDB" id="A0A0E9QH64"/>
<protein>
    <submittedName>
        <fullName evidence="2">Uncharacterized protein</fullName>
    </submittedName>
</protein>